<reference evidence="15" key="1">
    <citation type="submission" date="2022-08" db="EMBL/GenBank/DDBJ databases">
        <title>Alicyclobacillus dauci DSM2870, complete genome.</title>
        <authorList>
            <person name="Wang Q."/>
            <person name="Cai R."/>
            <person name="Wang Z."/>
        </authorList>
    </citation>
    <scope>NUCLEOTIDE SEQUENCE</scope>
    <source>
        <strain evidence="15">DSM 28700</strain>
    </source>
</reference>
<name>A0ABY6Z4Z7_9BACL</name>
<organism evidence="15 16">
    <name type="scientific">Alicyclobacillus dauci</name>
    <dbReference type="NCBI Taxonomy" id="1475485"/>
    <lineage>
        <taxon>Bacteria</taxon>
        <taxon>Bacillati</taxon>
        <taxon>Bacillota</taxon>
        <taxon>Bacilli</taxon>
        <taxon>Bacillales</taxon>
        <taxon>Alicyclobacillaceae</taxon>
        <taxon>Alicyclobacillus</taxon>
    </lineage>
</organism>
<keyword evidence="8 13" id="KW-0862">Zinc</keyword>
<evidence type="ECO:0000313" key="16">
    <source>
        <dbReference type="Proteomes" id="UP001164803"/>
    </source>
</evidence>
<dbReference type="InterPro" id="IPR041010">
    <property type="entry name" value="Znf-ACC"/>
</dbReference>
<evidence type="ECO:0000256" key="2">
    <source>
        <dbReference type="ARBA" id="ARBA00022516"/>
    </source>
</evidence>
<keyword evidence="16" id="KW-1185">Reference proteome</keyword>
<evidence type="ECO:0000313" key="15">
    <source>
        <dbReference type="EMBL" id="WAH37939.1"/>
    </source>
</evidence>
<evidence type="ECO:0000256" key="3">
    <source>
        <dbReference type="ARBA" id="ARBA00022679"/>
    </source>
</evidence>
<dbReference type="HAMAP" id="MF_01395">
    <property type="entry name" value="AcetylCoA_CT_beta"/>
    <property type="match status" value="1"/>
</dbReference>
<keyword evidence="5 13" id="KW-0547">Nucleotide-binding</keyword>
<comment type="similarity">
    <text evidence="13">Belongs to the AccD/PCCB family.</text>
</comment>
<dbReference type="EMBL" id="CP104064">
    <property type="protein sequence ID" value="WAH37939.1"/>
    <property type="molecule type" value="Genomic_DNA"/>
</dbReference>
<dbReference type="NCBIfam" id="TIGR00515">
    <property type="entry name" value="accD"/>
    <property type="match status" value="1"/>
</dbReference>
<evidence type="ECO:0000256" key="9">
    <source>
        <dbReference type="ARBA" id="ARBA00022840"/>
    </source>
</evidence>
<sequence>MLKDLFNKRRHYATLGKVTEKEKQPTTVEKDIPKGLVQKCEACGNVMMAKELQKHWYTCPECNYHFRIDAQTRVSLTLDEGSFRELNADVTSGNPLGFPGYESKLEKAQAATGMLEGALTGEGTIDGMPVDIGVMDPNFIMGSMGSAVGEKLTRIMEHAAANHQPLILFTASGGARMQEGILSLMQMAKTSVALRRMHEEEVLFVSIITHPTTGGVSASFASLGDVILAEPGAMFGFAGKRVIEQTIRQKLPDDFQTAEFNLKHGMVDKVVHRKNLRDALATLVRIHSVRGWANAE</sequence>
<feature type="zinc finger region" description="C4-type" evidence="13">
    <location>
        <begin position="40"/>
        <end position="62"/>
    </location>
</feature>
<dbReference type="InterPro" id="IPR000438">
    <property type="entry name" value="Acetyl_CoA_COase_Trfase_b_su"/>
</dbReference>
<evidence type="ECO:0000256" key="10">
    <source>
        <dbReference type="ARBA" id="ARBA00023098"/>
    </source>
</evidence>
<dbReference type="GO" id="GO:0003989">
    <property type="term" value="F:acetyl-CoA carboxylase activity"/>
    <property type="evidence" value="ECO:0007669"/>
    <property type="project" value="UniProtKB-EC"/>
</dbReference>
<evidence type="ECO:0000256" key="6">
    <source>
        <dbReference type="ARBA" id="ARBA00022771"/>
    </source>
</evidence>
<protein>
    <recommendedName>
        <fullName evidence="13">Acetyl-coenzyme A carboxylase carboxyl transferase subunit beta</fullName>
        <shortName evidence="13">ACCase subunit beta</shortName>
        <shortName evidence="13">Acetyl-CoA carboxylase carboxyltransferase subunit beta</shortName>
        <ecNumber evidence="13">2.1.3.15</ecNumber>
    </recommendedName>
</protein>
<dbReference type="RefSeq" id="WP_268045473.1">
    <property type="nucleotide sequence ID" value="NZ_CP104064.1"/>
</dbReference>
<keyword evidence="11 13" id="KW-0275">Fatty acid biosynthesis</keyword>
<evidence type="ECO:0000256" key="11">
    <source>
        <dbReference type="ARBA" id="ARBA00023160"/>
    </source>
</evidence>
<feature type="binding site" evidence="13">
    <location>
        <position position="43"/>
    </location>
    <ligand>
        <name>Zn(2+)</name>
        <dbReference type="ChEBI" id="CHEBI:29105"/>
    </ligand>
</feature>
<evidence type="ECO:0000256" key="8">
    <source>
        <dbReference type="ARBA" id="ARBA00022833"/>
    </source>
</evidence>
<dbReference type="EC" id="2.1.3.15" evidence="13"/>
<feature type="binding site" evidence="13">
    <location>
        <position position="62"/>
    </location>
    <ligand>
        <name>Zn(2+)</name>
        <dbReference type="ChEBI" id="CHEBI:29105"/>
    </ligand>
</feature>
<keyword evidence="3 13" id="KW-0808">Transferase</keyword>
<dbReference type="SUPFAM" id="SSF52096">
    <property type="entry name" value="ClpP/crotonase"/>
    <property type="match status" value="1"/>
</dbReference>
<dbReference type="Pfam" id="PF17848">
    <property type="entry name" value="Zn_ribbon_ACC"/>
    <property type="match status" value="1"/>
</dbReference>
<keyword evidence="2 13" id="KW-0444">Lipid biosynthesis</keyword>
<dbReference type="PANTHER" id="PTHR42995">
    <property type="entry name" value="ACETYL-COENZYME A CARBOXYLASE CARBOXYL TRANSFERASE SUBUNIT BETA, CHLOROPLASTIC"/>
    <property type="match status" value="1"/>
</dbReference>
<evidence type="ECO:0000256" key="7">
    <source>
        <dbReference type="ARBA" id="ARBA00022832"/>
    </source>
</evidence>
<keyword evidence="10 13" id="KW-0443">Lipid metabolism</keyword>
<dbReference type="Proteomes" id="UP001164803">
    <property type="component" value="Chromosome"/>
</dbReference>
<evidence type="ECO:0000256" key="1">
    <source>
        <dbReference type="ARBA" id="ARBA00004496"/>
    </source>
</evidence>
<comment type="subunit">
    <text evidence="13">Acetyl-CoA carboxylase is a heterohexamer composed of biotin carboxyl carrier protein (AccB), biotin carboxylase (AccC) and two subunits each of ACCase subunit alpha (AccA) and ACCase subunit beta (AccD).</text>
</comment>
<keyword evidence="6 13" id="KW-0863">Zinc-finger</keyword>
<evidence type="ECO:0000256" key="4">
    <source>
        <dbReference type="ARBA" id="ARBA00022723"/>
    </source>
</evidence>
<evidence type="ECO:0000256" key="13">
    <source>
        <dbReference type="HAMAP-Rule" id="MF_01395"/>
    </source>
</evidence>
<dbReference type="PROSITE" id="PS50980">
    <property type="entry name" value="COA_CT_NTER"/>
    <property type="match status" value="1"/>
</dbReference>
<proteinExistence type="inferred from homology"/>
<keyword evidence="13" id="KW-0963">Cytoplasm</keyword>
<keyword evidence="4 13" id="KW-0479">Metal-binding</keyword>
<keyword evidence="9 13" id="KW-0067">ATP-binding</keyword>
<gene>
    <name evidence="13 15" type="primary">accD</name>
    <name evidence="15" type="ORF">NZD86_05455</name>
</gene>
<dbReference type="PRINTS" id="PR01070">
    <property type="entry name" value="ACCCTRFRASEB"/>
</dbReference>
<keyword evidence="7 13" id="KW-0276">Fatty acid metabolism</keyword>
<evidence type="ECO:0000256" key="5">
    <source>
        <dbReference type="ARBA" id="ARBA00022741"/>
    </source>
</evidence>
<evidence type="ECO:0000256" key="12">
    <source>
        <dbReference type="ARBA" id="ARBA00025280"/>
    </source>
</evidence>
<comment type="pathway">
    <text evidence="13">Lipid metabolism; malonyl-CoA biosynthesis; malonyl-CoA from acetyl-CoA: step 1/1.</text>
</comment>
<dbReference type="PANTHER" id="PTHR42995:SF5">
    <property type="entry name" value="ACETYL-COENZYME A CARBOXYLASE CARBOXYL TRANSFERASE SUBUNIT BETA, CHLOROPLASTIC"/>
    <property type="match status" value="1"/>
</dbReference>
<dbReference type="InterPro" id="IPR029045">
    <property type="entry name" value="ClpP/crotonase-like_dom_sf"/>
</dbReference>
<dbReference type="InterPro" id="IPR034733">
    <property type="entry name" value="AcCoA_carboxyl_beta"/>
</dbReference>
<feature type="binding site" evidence="13">
    <location>
        <position position="40"/>
    </location>
    <ligand>
        <name>Zn(2+)</name>
        <dbReference type="ChEBI" id="CHEBI:29105"/>
    </ligand>
</feature>
<comment type="function">
    <text evidence="12 13">Component of the acetyl coenzyme A carboxylase (ACC) complex. Biotin carboxylase (BC) catalyzes the carboxylation of biotin on its carrier protein (BCCP) and then the CO(2) group is transferred by the transcarboxylase to acetyl-CoA to form malonyl-CoA.</text>
</comment>
<comment type="cofactor">
    <cofactor evidence="13">
        <name>Zn(2+)</name>
        <dbReference type="ChEBI" id="CHEBI:29105"/>
    </cofactor>
    <text evidence="13">Binds 1 zinc ion per subunit.</text>
</comment>
<accession>A0ABY6Z4Z7</accession>
<evidence type="ECO:0000259" key="14">
    <source>
        <dbReference type="PROSITE" id="PS50980"/>
    </source>
</evidence>
<dbReference type="InterPro" id="IPR011762">
    <property type="entry name" value="COA_CT_N"/>
</dbReference>
<feature type="domain" description="CoA carboxyltransferase N-terminal" evidence="14">
    <location>
        <begin position="36"/>
        <end position="296"/>
    </location>
</feature>
<comment type="subcellular location">
    <subcellularLocation>
        <location evidence="1 13">Cytoplasm</location>
    </subcellularLocation>
</comment>
<dbReference type="Gene3D" id="3.90.226.10">
    <property type="entry name" value="2-enoyl-CoA Hydratase, Chain A, domain 1"/>
    <property type="match status" value="1"/>
</dbReference>
<comment type="catalytic activity">
    <reaction evidence="13">
        <text>N(6)-carboxybiotinyl-L-lysyl-[protein] + acetyl-CoA = N(6)-biotinyl-L-lysyl-[protein] + malonyl-CoA</text>
        <dbReference type="Rhea" id="RHEA:54728"/>
        <dbReference type="Rhea" id="RHEA-COMP:10505"/>
        <dbReference type="Rhea" id="RHEA-COMP:10506"/>
        <dbReference type="ChEBI" id="CHEBI:57288"/>
        <dbReference type="ChEBI" id="CHEBI:57384"/>
        <dbReference type="ChEBI" id="CHEBI:83144"/>
        <dbReference type="ChEBI" id="CHEBI:83145"/>
        <dbReference type="EC" id="2.1.3.15"/>
    </reaction>
</comment>
<keyword evidence="15" id="KW-0436">Ligase</keyword>
<dbReference type="Pfam" id="PF01039">
    <property type="entry name" value="Carboxyl_trans"/>
    <property type="match status" value="1"/>
</dbReference>
<feature type="binding site" evidence="13">
    <location>
        <position position="59"/>
    </location>
    <ligand>
        <name>Zn(2+)</name>
        <dbReference type="ChEBI" id="CHEBI:29105"/>
    </ligand>
</feature>